<feature type="compositionally biased region" description="Polar residues" evidence="6">
    <location>
        <begin position="339"/>
        <end position="358"/>
    </location>
</feature>
<feature type="compositionally biased region" description="Polar residues" evidence="6">
    <location>
        <begin position="648"/>
        <end position="663"/>
    </location>
</feature>
<dbReference type="InterPro" id="IPR008604">
    <property type="entry name" value="MAP7_fam"/>
</dbReference>
<evidence type="ECO:0000256" key="5">
    <source>
        <dbReference type="ARBA" id="ARBA00023212"/>
    </source>
</evidence>
<evidence type="ECO:0000256" key="1">
    <source>
        <dbReference type="ARBA" id="ARBA00004245"/>
    </source>
</evidence>
<feature type="compositionally biased region" description="Polar residues" evidence="6">
    <location>
        <begin position="298"/>
        <end position="315"/>
    </location>
</feature>
<dbReference type="GO" id="GO:0000226">
    <property type="term" value="P:microtubule cytoskeleton organization"/>
    <property type="evidence" value="ECO:0007669"/>
    <property type="project" value="InterPro"/>
</dbReference>
<feature type="compositionally biased region" description="Polar residues" evidence="6">
    <location>
        <begin position="1"/>
        <end position="11"/>
    </location>
</feature>
<name>A0AAV9SF80_9TELE</name>
<accession>A0AAV9SF80</accession>
<feature type="region of interest" description="Disordered" evidence="6">
    <location>
        <begin position="595"/>
        <end position="663"/>
    </location>
</feature>
<feature type="region of interest" description="Disordered" evidence="6">
    <location>
        <begin position="173"/>
        <end position="193"/>
    </location>
</feature>
<feature type="region of interest" description="Disordered" evidence="6">
    <location>
        <begin position="765"/>
        <end position="790"/>
    </location>
</feature>
<evidence type="ECO:0000256" key="2">
    <source>
        <dbReference type="ARBA" id="ARBA00007525"/>
    </source>
</evidence>
<evidence type="ECO:0000256" key="6">
    <source>
        <dbReference type="SAM" id="MobiDB-lite"/>
    </source>
</evidence>
<feature type="compositionally biased region" description="Polar residues" evidence="6">
    <location>
        <begin position="61"/>
        <end position="75"/>
    </location>
</feature>
<dbReference type="InterPro" id="IPR051483">
    <property type="entry name" value="MAP7_domain-containing"/>
</dbReference>
<feature type="compositionally biased region" description="Basic and acidic residues" evidence="6">
    <location>
        <begin position="539"/>
        <end position="561"/>
    </location>
</feature>
<comment type="subcellular location">
    <subcellularLocation>
        <location evidence="1">Cytoplasm</location>
        <location evidence="1">Cytoskeleton</location>
    </subcellularLocation>
</comment>
<protein>
    <submittedName>
        <fullName evidence="7">Uncharacterized protein</fullName>
    </submittedName>
</protein>
<dbReference type="PANTHER" id="PTHR15073:SF3">
    <property type="entry name" value="MAP7 DOMAIN-CONTAINING PROTEIN 2"/>
    <property type="match status" value="1"/>
</dbReference>
<gene>
    <name evidence="7" type="ORF">CRENBAI_004833</name>
</gene>
<dbReference type="EMBL" id="JAHHUM010000419">
    <property type="protein sequence ID" value="KAK5619939.1"/>
    <property type="molecule type" value="Genomic_DNA"/>
</dbReference>
<feature type="compositionally biased region" description="Basic and acidic residues" evidence="6">
    <location>
        <begin position="248"/>
        <end position="259"/>
    </location>
</feature>
<feature type="compositionally biased region" description="Basic and acidic residues" evidence="6">
    <location>
        <begin position="773"/>
        <end position="782"/>
    </location>
</feature>
<feature type="compositionally biased region" description="Basic and acidic residues" evidence="6">
    <location>
        <begin position="316"/>
        <end position="330"/>
    </location>
</feature>
<feature type="compositionally biased region" description="Basic and acidic residues" evidence="6">
    <location>
        <begin position="636"/>
        <end position="647"/>
    </location>
</feature>
<sequence>MAKTNASSTAATGEKMAPPSITLLPDPKSPTNGHSSPVRMGKTTPSNAEKRPHMNGHASPSHLTSSNHGGKQSQEGYMKTDDRMRLAKERREERERSLAAREQLIKEKERRSQLQYERTVEERWRRLEEQRQKEELRRAAVEEKRRQQLEEERERLEALMKRSLERNIQLEKRTKRWGRGYPPGAGDCENAPLPYSAASVFSLGIASPHPTVSGSAPCSPHRSPFCNALNPPNRAGLQGGSQSSPSTPKKERMRQDRRTASPGCGSPLRRSESPASVTKQLTSPTTSRLVSKMRAQSPGGSPQYQHSPTRRQPNLSDDRKGEDKKLEKKGQQFKAESAAKTNADTKNLNSFSQGQFDKNLNRDTPEKNNSPDRRNQMPSRMDASESRLPVNGQSGDMESAAITITGKLGAGTTNAEEATRLLAERRRQTRAQKELEEKKQEKEREERLREEEQRKQLAQEQQRQEEKAQLGDVRRNNMMDHHRLKSEDDKRKEEQRQIQIEAEKEKAKVQAQENAERQRQGRELQTQQEEEERQLRKKRIEEIMKRTRKGEADMKKEEQVETKPVSPPGDVITKDHVTKQASKKVEFLVKEQMTVQVGTKESVPLKKEASAVLQKGSEKSKQVQNNTHPVTQKQGVPEERPEKKQTSKENCSSQLNKENPSALNQEVRENELNLNTQHRLNVKISTELHKELTELRGDAKAMQGQGSVMNGAVKGAGSALTCSHPTTEGSKQQCNVSISAKGKAKKGPDDGVGGASITVVPVVHSSSPTSKLEPLDVKRTGSCDDVQSMGVSPASKEELISITEFPAGDEIEKSFMSHNQALKDLMDLTGSVTQAKPPSESTMGDCNKNLIRGVVSPILLSDICREFGRMAHTCKSIGYTLSSKDGSNTLWTTTLEIQVTFFRYPMTILIDIMKGVTTQTLKVEETTRDTITRHPLAGENPEVEDEDDQGQLVKEFLKWDLNGSHDLITGVLHTYSRVKGVHLSMATPQVTGHLPQDIFVATQLTGDQALRLLTGDLLGVPEGSQVFLLKISGVETLIQGKDPMNSQVMA</sequence>
<dbReference type="Proteomes" id="UP001311232">
    <property type="component" value="Unassembled WGS sequence"/>
</dbReference>
<keyword evidence="4" id="KW-0175">Coiled coil</keyword>
<feature type="region of interest" description="Disordered" evidence="6">
    <location>
        <begin position="205"/>
        <end position="576"/>
    </location>
</feature>
<feature type="compositionally biased region" description="Polar residues" evidence="6">
    <location>
        <begin position="273"/>
        <end position="289"/>
    </location>
</feature>
<evidence type="ECO:0000256" key="4">
    <source>
        <dbReference type="ARBA" id="ARBA00023054"/>
    </source>
</evidence>
<feature type="compositionally biased region" description="Basic and acidic residues" evidence="6">
    <location>
        <begin position="359"/>
        <end position="375"/>
    </location>
</feature>
<comment type="similarity">
    <text evidence="2">Belongs to the MAP7 family.</text>
</comment>
<feature type="compositionally biased region" description="Basic and acidic residues" evidence="6">
    <location>
        <begin position="417"/>
        <end position="522"/>
    </location>
</feature>
<evidence type="ECO:0000313" key="7">
    <source>
        <dbReference type="EMBL" id="KAK5619939.1"/>
    </source>
</evidence>
<evidence type="ECO:0000256" key="3">
    <source>
        <dbReference type="ARBA" id="ARBA00022490"/>
    </source>
</evidence>
<feature type="compositionally biased region" description="Polar residues" evidence="6">
    <location>
        <begin position="622"/>
        <end position="634"/>
    </location>
</feature>
<dbReference type="AlphaFoldDB" id="A0AAV9SF80"/>
<evidence type="ECO:0000313" key="8">
    <source>
        <dbReference type="Proteomes" id="UP001311232"/>
    </source>
</evidence>
<keyword evidence="5" id="KW-0206">Cytoskeleton</keyword>
<dbReference type="GO" id="GO:0015630">
    <property type="term" value="C:microtubule cytoskeleton"/>
    <property type="evidence" value="ECO:0007669"/>
    <property type="project" value="InterPro"/>
</dbReference>
<feature type="region of interest" description="Disordered" evidence="6">
    <location>
        <begin position="1"/>
        <end position="98"/>
    </location>
</feature>
<comment type="caution">
    <text evidence="7">The sequence shown here is derived from an EMBL/GenBank/DDBJ whole genome shotgun (WGS) entry which is preliminary data.</text>
</comment>
<keyword evidence="8" id="KW-1185">Reference proteome</keyword>
<proteinExistence type="inferred from homology"/>
<organism evidence="7 8">
    <name type="scientific">Crenichthys baileyi</name>
    <name type="common">White River springfish</name>
    <dbReference type="NCBI Taxonomy" id="28760"/>
    <lineage>
        <taxon>Eukaryota</taxon>
        <taxon>Metazoa</taxon>
        <taxon>Chordata</taxon>
        <taxon>Craniata</taxon>
        <taxon>Vertebrata</taxon>
        <taxon>Euteleostomi</taxon>
        <taxon>Actinopterygii</taxon>
        <taxon>Neopterygii</taxon>
        <taxon>Teleostei</taxon>
        <taxon>Neoteleostei</taxon>
        <taxon>Acanthomorphata</taxon>
        <taxon>Ovalentaria</taxon>
        <taxon>Atherinomorphae</taxon>
        <taxon>Cyprinodontiformes</taxon>
        <taxon>Goodeidae</taxon>
        <taxon>Crenichthys</taxon>
    </lineage>
</organism>
<dbReference type="PANTHER" id="PTHR15073">
    <property type="entry name" value="MICROTUBULE-ASSOCIATED PROTEIN"/>
    <property type="match status" value="1"/>
</dbReference>
<dbReference type="Pfam" id="PF05672">
    <property type="entry name" value="MAP7"/>
    <property type="match status" value="1"/>
</dbReference>
<feature type="compositionally biased region" description="Basic and acidic residues" evidence="6">
    <location>
        <begin position="78"/>
        <end position="98"/>
    </location>
</feature>
<reference evidence="7 8" key="1">
    <citation type="submission" date="2021-06" db="EMBL/GenBank/DDBJ databases">
        <authorList>
            <person name="Palmer J.M."/>
        </authorList>
    </citation>
    <scope>NUCLEOTIDE SEQUENCE [LARGE SCALE GENOMIC DNA]</scope>
    <source>
        <strain evidence="7 8">MEX-2019</strain>
        <tissue evidence="7">Muscle</tissue>
    </source>
</reference>
<keyword evidence="3" id="KW-0963">Cytoplasm</keyword>